<dbReference type="EMBL" id="VSSQ01007078">
    <property type="protein sequence ID" value="MPM34783.1"/>
    <property type="molecule type" value="Genomic_DNA"/>
</dbReference>
<dbReference type="AlphaFoldDB" id="A0A644Z7U1"/>
<name>A0A644Z7U1_9ZZZZ</name>
<reference evidence="1" key="1">
    <citation type="submission" date="2019-08" db="EMBL/GenBank/DDBJ databases">
        <authorList>
            <person name="Kucharzyk K."/>
            <person name="Murdoch R.W."/>
            <person name="Higgins S."/>
            <person name="Loffler F."/>
        </authorList>
    </citation>
    <scope>NUCLEOTIDE SEQUENCE</scope>
</reference>
<gene>
    <name evidence="1" type="ORF">SDC9_81370</name>
</gene>
<dbReference type="Gene3D" id="1.10.287.800">
    <property type="entry name" value="protein ne1242"/>
    <property type="match status" value="1"/>
</dbReference>
<protein>
    <recommendedName>
        <fullName evidence="2">DUF3232 domain-containing protein</fullName>
    </recommendedName>
</protein>
<dbReference type="InterPro" id="IPR021618">
    <property type="entry name" value="DUF3232"/>
</dbReference>
<evidence type="ECO:0000313" key="1">
    <source>
        <dbReference type="EMBL" id="MPM34783.1"/>
    </source>
</evidence>
<comment type="caution">
    <text evidence="1">The sequence shown here is derived from an EMBL/GenBank/DDBJ whole genome shotgun (WGS) entry which is preliminary data.</text>
</comment>
<proteinExistence type="predicted"/>
<organism evidence="1">
    <name type="scientific">bioreactor metagenome</name>
    <dbReference type="NCBI Taxonomy" id="1076179"/>
    <lineage>
        <taxon>unclassified sequences</taxon>
        <taxon>metagenomes</taxon>
        <taxon>ecological metagenomes</taxon>
    </lineage>
</organism>
<accession>A0A644Z7U1</accession>
<evidence type="ECO:0008006" key="2">
    <source>
        <dbReference type="Google" id="ProtNLM"/>
    </source>
</evidence>
<dbReference type="Pfam" id="PF11554">
    <property type="entry name" value="DUF3232"/>
    <property type="match status" value="1"/>
</dbReference>
<sequence>MKKENWATDFLTNLAKIYADDVEVLEIIEDTVNVYGDYVAYVYKMESLRPILKIKLSMDEYKNVVEEMDKKRTRVHNAAIASTKIINRLCESNRIPLFFEGNIDDRVEVAEFIRNVVVNVFQNRKQ</sequence>